<dbReference type="GO" id="GO:0005634">
    <property type="term" value="C:nucleus"/>
    <property type="evidence" value="ECO:0007669"/>
    <property type="project" value="TreeGrafter"/>
</dbReference>
<name>A0A8U8B1G6_GEOPR</name>
<dbReference type="Ensembl" id="ENSCPVT00000025653.1">
    <property type="protein sequence ID" value="ENSCPVP00000024428.1"/>
    <property type="gene ID" value="ENSCPVG00000016893.1"/>
</dbReference>
<dbReference type="GO" id="GO:0033554">
    <property type="term" value="P:cellular response to stress"/>
    <property type="evidence" value="ECO:0007669"/>
    <property type="project" value="TreeGrafter"/>
</dbReference>
<keyword evidence="3" id="KW-1185">Reference proteome</keyword>
<organism evidence="2 3">
    <name type="scientific">Geospiza parvula</name>
    <name type="common">Small tree-finch</name>
    <name type="synonym">Camarhynchus parvulus</name>
    <dbReference type="NCBI Taxonomy" id="87175"/>
    <lineage>
        <taxon>Eukaryota</taxon>
        <taxon>Metazoa</taxon>
        <taxon>Chordata</taxon>
        <taxon>Craniata</taxon>
        <taxon>Vertebrata</taxon>
        <taxon>Euteleostomi</taxon>
        <taxon>Archelosauria</taxon>
        <taxon>Archosauria</taxon>
        <taxon>Dinosauria</taxon>
        <taxon>Saurischia</taxon>
        <taxon>Theropoda</taxon>
        <taxon>Coelurosauria</taxon>
        <taxon>Aves</taxon>
        <taxon>Neognathae</taxon>
        <taxon>Neoaves</taxon>
        <taxon>Telluraves</taxon>
        <taxon>Australaves</taxon>
        <taxon>Passeriformes</taxon>
        <taxon>Thraupidae</taxon>
        <taxon>Camarhynchus</taxon>
    </lineage>
</organism>
<dbReference type="InterPro" id="IPR030492">
    <property type="entry name" value="RHD_CS"/>
</dbReference>
<dbReference type="GO" id="GO:0000981">
    <property type="term" value="F:DNA-binding transcription factor activity, RNA polymerase II-specific"/>
    <property type="evidence" value="ECO:0007669"/>
    <property type="project" value="TreeGrafter"/>
</dbReference>
<accession>A0A8U8B1G6</accession>
<dbReference type="InterPro" id="IPR011539">
    <property type="entry name" value="RHD_DNA_bind_dom"/>
</dbReference>
<dbReference type="Proteomes" id="UP000694382">
    <property type="component" value="Unassembled WGS sequence"/>
</dbReference>
<dbReference type="SUPFAM" id="SSF49417">
    <property type="entry name" value="p53-like transcription factors"/>
    <property type="match status" value="1"/>
</dbReference>
<proteinExistence type="predicted"/>
<dbReference type="Pfam" id="PF00554">
    <property type="entry name" value="RHD_DNA_bind"/>
    <property type="match status" value="1"/>
</dbReference>
<dbReference type="GO" id="GO:0034097">
    <property type="term" value="P:response to cytokine"/>
    <property type="evidence" value="ECO:0007669"/>
    <property type="project" value="TreeGrafter"/>
</dbReference>
<evidence type="ECO:0000256" key="1">
    <source>
        <dbReference type="SAM" id="MobiDB-lite"/>
    </source>
</evidence>
<reference evidence="2" key="1">
    <citation type="submission" date="2025-08" db="UniProtKB">
        <authorList>
            <consortium name="Ensembl"/>
        </authorList>
    </citation>
    <scope>IDENTIFICATION</scope>
</reference>
<dbReference type="GO" id="GO:0045087">
    <property type="term" value="P:innate immune response"/>
    <property type="evidence" value="ECO:0007669"/>
    <property type="project" value="TreeGrafter"/>
</dbReference>
<protein>
    <submittedName>
        <fullName evidence="2">Uncharacterized protein</fullName>
    </submittedName>
</protein>
<dbReference type="InterPro" id="IPR000451">
    <property type="entry name" value="NFkB/Dor"/>
</dbReference>
<evidence type="ECO:0000313" key="3">
    <source>
        <dbReference type="Proteomes" id="UP000694382"/>
    </source>
</evidence>
<evidence type="ECO:0000313" key="2">
    <source>
        <dbReference type="Ensembl" id="ENSCPVP00000024428.1"/>
    </source>
</evidence>
<dbReference type="PROSITE" id="PS01204">
    <property type="entry name" value="REL_1"/>
    <property type="match status" value="1"/>
</dbReference>
<dbReference type="GO" id="GO:0045944">
    <property type="term" value="P:positive regulation of transcription by RNA polymerase II"/>
    <property type="evidence" value="ECO:0007669"/>
    <property type="project" value="TreeGrafter"/>
</dbReference>
<dbReference type="GO" id="GO:0007249">
    <property type="term" value="P:canonical NF-kappaB signal transduction"/>
    <property type="evidence" value="ECO:0007669"/>
    <property type="project" value="TreeGrafter"/>
</dbReference>
<dbReference type="Gene3D" id="2.60.40.340">
    <property type="entry name" value="Rel homology domain (RHD), DNA-binding domain"/>
    <property type="match status" value="1"/>
</dbReference>
<dbReference type="GO" id="GO:0038061">
    <property type="term" value="P:non-canonical NF-kappaB signal transduction"/>
    <property type="evidence" value="ECO:0007669"/>
    <property type="project" value="TreeGrafter"/>
</dbReference>
<feature type="region of interest" description="Disordered" evidence="1">
    <location>
        <begin position="175"/>
        <end position="252"/>
    </location>
</feature>
<dbReference type="PANTHER" id="PTHR24169:SF18">
    <property type="entry name" value="TRANSCRIPTION FACTOR RELB"/>
    <property type="match status" value="1"/>
</dbReference>
<dbReference type="GO" id="GO:0000978">
    <property type="term" value="F:RNA polymerase II cis-regulatory region sequence-specific DNA binding"/>
    <property type="evidence" value="ECO:0007669"/>
    <property type="project" value="TreeGrafter"/>
</dbReference>
<dbReference type="PROSITE" id="PS50254">
    <property type="entry name" value="REL_2"/>
    <property type="match status" value="1"/>
</dbReference>
<dbReference type="AlphaFoldDB" id="A0A8U8B1G6"/>
<dbReference type="GO" id="GO:0006954">
    <property type="term" value="P:inflammatory response"/>
    <property type="evidence" value="ECO:0007669"/>
    <property type="project" value="TreeGrafter"/>
</dbReference>
<dbReference type="GO" id="GO:0005737">
    <property type="term" value="C:cytoplasm"/>
    <property type="evidence" value="ECO:0007669"/>
    <property type="project" value="InterPro"/>
</dbReference>
<reference evidence="2" key="2">
    <citation type="submission" date="2025-09" db="UniProtKB">
        <authorList>
            <consortium name="Ensembl"/>
        </authorList>
    </citation>
    <scope>IDENTIFICATION</scope>
</reference>
<sequence length="252" mass="27826">KFPIFPLKFPFFPPKKLGKAGKPRLVITEQPKQRGMRFRYECEGRSAGSILGENSTESNRTLPTTGPCPVAVTAVLVWKDWPHRVHPHGLVGKDCAQGLELENLGILGISGSFSNLGIQCVKKKEIEAAIEKKLQLAGSLRNHQEVDLNVVRICFQASFRDRAGIPRSLSPVLSQPIFDKSESQKPPKSPQKSSARCCPSPSSTRVSPKIPQNPPKNVPEMSRKYLRIIPKNSPKNPPQPQPGAVPAHLRQE</sequence>
<dbReference type="PRINTS" id="PR00057">
    <property type="entry name" value="NFKBTNSCPFCT"/>
</dbReference>
<dbReference type="PANTHER" id="PTHR24169">
    <property type="entry name" value="NUCLEAR FACTOR NF-KAPPA-B PROTEIN"/>
    <property type="match status" value="1"/>
</dbReference>
<dbReference type="InterPro" id="IPR037059">
    <property type="entry name" value="RHD_DNA_bind_dom_sf"/>
</dbReference>
<dbReference type="InterPro" id="IPR008967">
    <property type="entry name" value="p53-like_TF_DNA-bd_sf"/>
</dbReference>